<dbReference type="Gene3D" id="6.20.120.50">
    <property type="match status" value="1"/>
</dbReference>
<dbReference type="InterPro" id="IPR036420">
    <property type="entry name" value="BRCT_dom_sf"/>
</dbReference>
<dbReference type="InterPro" id="IPR052827">
    <property type="entry name" value="CHS_Export/Cell_Fusion_Reg"/>
</dbReference>
<dbReference type="CDD" id="cd13945">
    <property type="entry name" value="Chs5_N"/>
    <property type="match status" value="1"/>
</dbReference>
<feature type="compositionally biased region" description="Low complexity" evidence="1">
    <location>
        <begin position="262"/>
        <end position="296"/>
    </location>
</feature>
<keyword evidence="5" id="KW-1185">Reference proteome</keyword>
<sequence>MLVSLTVGKVDAGVAVLLTEDKRLIEFPSILLPPDISSGSIVDIDVGRNYKAESDAAKAFHELQSEIFRTFGQRTPSAPGIRCRNATQTSVVLEWDPIDVAMAELRSLTLYRNGSKAGTIPKPGEVHSTKLSGLAVDTEYTFHLVLKTSAGTFSSEKLKVQTHKMTDLSGITITPGHMPASLRESLQRSVERIGAKIADNVRIDTTHFVCTEGRGPAWEKAVENNIPVVVPDWVIGCEREGRIVGVRGYYLNADPRLRNVGPGSSQQQPQHAQPQQQQQQQPQPKSPIQSPRTEITPPTPERPTPGRDTDGAAPPPPPPKDSISEKSEPTTPEPKSQAEEQKVRTEDLKPQHEKEKEQDDDSEEESEPESSDGKAQEAGLPNRSKSGQASVEDDDDGASFQEVQL</sequence>
<dbReference type="SMART" id="SM00292">
    <property type="entry name" value="BRCT"/>
    <property type="match status" value="1"/>
</dbReference>
<dbReference type="InterPro" id="IPR003961">
    <property type="entry name" value="FN3_dom"/>
</dbReference>
<dbReference type="PANTHER" id="PTHR47351">
    <property type="entry name" value="CHITIN BIOSYNTHESIS PROTEIN CHS5"/>
    <property type="match status" value="1"/>
</dbReference>
<dbReference type="InterPro" id="IPR036116">
    <property type="entry name" value="FN3_sf"/>
</dbReference>
<feature type="region of interest" description="Disordered" evidence="1">
    <location>
        <begin position="256"/>
        <end position="405"/>
    </location>
</feature>
<dbReference type="GO" id="GO:0034044">
    <property type="term" value="C:exomer complex"/>
    <property type="evidence" value="ECO:0007669"/>
    <property type="project" value="TreeGrafter"/>
</dbReference>
<dbReference type="InterPro" id="IPR031669">
    <property type="entry name" value="Fn3_2"/>
</dbReference>
<evidence type="ECO:0000259" key="3">
    <source>
        <dbReference type="PROSITE" id="PS50853"/>
    </source>
</evidence>
<dbReference type="PROSITE" id="PS50853">
    <property type="entry name" value="FN3"/>
    <property type="match status" value="1"/>
</dbReference>
<dbReference type="FunFam" id="2.60.40.10:FF:000453">
    <property type="entry name" value="Chitin biosynthesis protein CHS5"/>
    <property type="match status" value="1"/>
</dbReference>
<evidence type="ECO:0000313" key="5">
    <source>
        <dbReference type="Proteomes" id="UP000800039"/>
    </source>
</evidence>
<dbReference type="Pfam" id="PF16892">
    <property type="entry name" value="CHS5_N"/>
    <property type="match status" value="1"/>
</dbReference>
<dbReference type="AlphaFoldDB" id="A0A9P4GVI4"/>
<dbReference type="GO" id="GO:0046983">
    <property type="term" value="F:protein dimerization activity"/>
    <property type="evidence" value="ECO:0007669"/>
    <property type="project" value="InterPro"/>
</dbReference>
<dbReference type="GO" id="GO:0005802">
    <property type="term" value="C:trans-Golgi network"/>
    <property type="evidence" value="ECO:0007669"/>
    <property type="project" value="TreeGrafter"/>
</dbReference>
<comment type="caution">
    <text evidence="4">The sequence shown here is derived from an EMBL/GenBank/DDBJ whole genome shotgun (WGS) entry which is preliminary data.</text>
</comment>
<feature type="compositionally biased region" description="Acidic residues" evidence="1">
    <location>
        <begin position="358"/>
        <end position="370"/>
    </location>
</feature>
<dbReference type="InterPro" id="IPR013783">
    <property type="entry name" value="Ig-like_fold"/>
</dbReference>
<dbReference type="EMBL" id="ML976614">
    <property type="protein sequence ID" value="KAF1851786.1"/>
    <property type="molecule type" value="Genomic_DNA"/>
</dbReference>
<dbReference type="PANTHER" id="PTHR47351:SF1">
    <property type="entry name" value="CHITIN BIOSYNTHESIS PROTEIN CHS5"/>
    <property type="match status" value="1"/>
</dbReference>
<dbReference type="CDD" id="cd17742">
    <property type="entry name" value="BRCT_CHS5_like"/>
    <property type="match status" value="1"/>
</dbReference>
<proteinExistence type="predicted"/>
<evidence type="ECO:0008006" key="6">
    <source>
        <dbReference type="Google" id="ProtNLM"/>
    </source>
</evidence>
<feature type="domain" description="BRCT" evidence="2">
    <location>
        <begin position="163"/>
        <end position="251"/>
    </location>
</feature>
<dbReference type="PROSITE" id="PS50172">
    <property type="entry name" value="BRCT"/>
    <property type="match status" value="1"/>
</dbReference>
<dbReference type="Pfam" id="PF16893">
    <property type="entry name" value="fn3_2"/>
    <property type="match status" value="1"/>
</dbReference>
<dbReference type="SUPFAM" id="SSF49265">
    <property type="entry name" value="Fibronectin type III"/>
    <property type="match status" value="1"/>
</dbReference>
<dbReference type="CDD" id="cd00063">
    <property type="entry name" value="FN3"/>
    <property type="match status" value="1"/>
</dbReference>
<organism evidence="4 5">
    <name type="scientific">Cucurbitaria berberidis CBS 394.84</name>
    <dbReference type="NCBI Taxonomy" id="1168544"/>
    <lineage>
        <taxon>Eukaryota</taxon>
        <taxon>Fungi</taxon>
        <taxon>Dikarya</taxon>
        <taxon>Ascomycota</taxon>
        <taxon>Pezizomycotina</taxon>
        <taxon>Dothideomycetes</taxon>
        <taxon>Pleosporomycetidae</taxon>
        <taxon>Pleosporales</taxon>
        <taxon>Pleosporineae</taxon>
        <taxon>Cucurbitariaceae</taxon>
        <taxon>Cucurbitaria</taxon>
    </lineage>
</organism>
<dbReference type="OrthoDB" id="245697at2759"/>
<dbReference type="SMART" id="SM00060">
    <property type="entry name" value="FN3"/>
    <property type="match status" value="1"/>
</dbReference>
<evidence type="ECO:0000313" key="4">
    <source>
        <dbReference type="EMBL" id="KAF1851786.1"/>
    </source>
</evidence>
<dbReference type="SUPFAM" id="SSF52113">
    <property type="entry name" value="BRCT domain"/>
    <property type="match status" value="1"/>
</dbReference>
<evidence type="ECO:0000256" key="1">
    <source>
        <dbReference type="SAM" id="MobiDB-lite"/>
    </source>
</evidence>
<dbReference type="InterPro" id="IPR031673">
    <property type="entry name" value="Chs5_N"/>
</dbReference>
<dbReference type="GeneID" id="63845005"/>
<dbReference type="Proteomes" id="UP000800039">
    <property type="component" value="Unassembled WGS sequence"/>
</dbReference>
<evidence type="ECO:0000259" key="2">
    <source>
        <dbReference type="PROSITE" id="PS50172"/>
    </source>
</evidence>
<dbReference type="RefSeq" id="XP_040794349.1">
    <property type="nucleotide sequence ID" value="XM_040927752.1"/>
</dbReference>
<dbReference type="Pfam" id="PF12738">
    <property type="entry name" value="PTCB-BRCT"/>
    <property type="match status" value="1"/>
</dbReference>
<feature type="compositionally biased region" description="Basic and acidic residues" evidence="1">
    <location>
        <begin position="336"/>
        <end position="357"/>
    </location>
</feature>
<dbReference type="GO" id="GO:0000747">
    <property type="term" value="P:conjugation with cellular fusion"/>
    <property type="evidence" value="ECO:0007669"/>
    <property type="project" value="TreeGrafter"/>
</dbReference>
<dbReference type="GO" id="GO:0006893">
    <property type="term" value="P:Golgi to plasma membrane transport"/>
    <property type="evidence" value="ECO:0007669"/>
    <property type="project" value="TreeGrafter"/>
</dbReference>
<name>A0A9P4GVI4_9PLEO</name>
<accession>A0A9P4GVI4</accession>
<dbReference type="Gene3D" id="3.40.50.10190">
    <property type="entry name" value="BRCT domain"/>
    <property type="match status" value="1"/>
</dbReference>
<protein>
    <recommendedName>
        <fullName evidence="6">Chitin biosynthesis protein</fullName>
    </recommendedName>
</protein>
<dbReference type="Gene3D" id="2.60.40.10">
    <property type="entry name" value="Immunoglobulins"/>
    <property type="match status" value="1"/>
</dbReference>
<feature type="domain" description="Fibronectin type-III" evidence="3">
    <location>
        <begin position="75"/>
        <end position="169"/>
    </location>
</feature>
<dbReference type="InterPro" id="IPR001357">
    <property type="entry name" value="BRCT_dom"/>
</dbReference>
<reference evidence="4" key="1">
    <citation type="submission" date="2020-01" db="EMBL/GenBank/DDBJ databases">
        <authorList>
            <consortium name="DOE Joint Genome Institute"/>
            <person name="Haridas S."/>
            <person name="Albert R."/>
            <person name="Binder M."/>
            <person name="Bloem J."/>
            <person name="Labutti K."/>
            <person name="Salamov A."/>
            <person name="Andreopoulos B."/>
            <person name="Baker S.E."/>
            <person name="Barry K."/>
            <person name="Bills G."/>
            <person name="Bluhm B.H."/>
            <person name="Cannon C."/>
            <person name="Castanera R."/>
            <person name="Culley D.E."/>
            <person name="Daum C."/>
            <person name="Ezra D."/>
            <person name="Gonzalez J.B."/>
            <person name="Henrissat B."/>
            <person name="Kuo A."/>
            <person name="Liang C."/>
            <person name="Lipzen A."/>
            <person name="Lutzoni F."/>
            <person name="Magnuson J."/>
            <person name="Mondo S."/>
            <person name="Nolan M."/>
            <person name="Ohm R."/>
            <person name="Pangilinan J."/>
            <person name="Park H.-J."/>
            <person name="Ramirez L."/>
            <person name="Alfaro M."/>
            <person name="Sun H."/>
            <person name="Tritt A."/>
            <person name="Yoshinaga Y."/>
            <person name="Zwiers L.-H."/>
            <person name="Turgeon B.G."/>
            <person name="Goodwin S.B."/>
            <person name="Spatafora J.W."/>
            <person name="Crous P.W."/>
            <person name="Grigoriev I.V."/>
        </authorList>
    </citation>
    <scope>NUCLEOTIDE SEQUENCE</scope>
    <source>
        <strain evidence="4">CBS 394.84</strain>
    </source>
</reference>
<gene>
    <name evidence="4" type="ORF">K460DRAFT_271743</name>
</gene>